<name>A0ABW5G742_9PSEU</name>
<evidence type="ECO:0000256" key="1">
    <source>
        <dbReference type="SAM" id="Phobius"/>
    </source>
</evidence>
<comment type="caution">
    <text evidence="2">The sequence shown here is derived from an EMBL/GenBank/DDBJ whole genome shotgun (WGS) entry which is preliminary data.</text>
</comment>
<feature type="transmembrane region" description="Helical" evidence="1">
    <location>
        <begin position="86"/>
        <end position="108"/>
    </location>
</feature>
<reference evidence="3" key="1">
    <citation type="journal article" date="2019" name="Int. J. Syst. Evol. Microbiol.">
        <title>The Global Catalogue of Microorganisms (GCM) 10K type strain sequencing project: providing services to taxonomists for standard genome sequencing and annotation.</title>
        <authorList>
            <consortium name="The Broad Institute Genomics Platform"/>
            <consortium name="The Broad Institute Genome Sequencing Center for Infectious Disease"/>
            <person name="Wu L."/>
            <person name="Ma J."/>
        </authorList>
    </citation>
    <scope>NUCLEOTIDE SEQUENCE [LARGE SCALE GENOMIC DNA]</scope>
    <source>
        <strain evidence="3">CGMCC 4.7645</strain>
    </source>
</reference>
<proteinExistence type="predicted"/>
<feature type="transmembrane region" description="Helical" evidence="1">
    <location>
        <begin position="12"/>
        <end position="34"/>
    </location>
</feature>
<keyword evidence="1" id="KW-0812">Transmembrane</keyword>
<protein>
    <submittedName>
        <fullName evidence="2">Uncharacterized protein</fullName>
    </submittedName>
</protein>
<accession>A0ABW5G742</accession>
<evidence type="ECO:0000313" key="3">
    <source>
        <dbReference type="Proteomes" id="UP001597417"/>
    </source>
</evidence>
<dbReference type="EMBL" id="JBHUKR010000025">
    <property type="protein sequence ID" value="MFD2422144.1"/>
    <property type="molecule type" value="Genomic_DNA"/>
</dbReference>
<keyword evidence="3" id="KW-1185">Reference proteome</keyword>
<gene>
    <name evidence="2" type="ORF">ACFSXZ_38025</name>
</gene>
<evidence type="ECO:0000313" key="2">
    <source>
        <dbReference type="EMBL" id="MFD2422144.1"/>
    </source>
</evidence>
<sequence length="151" mass="15463">MTPDLRKAGRIGGMALSVSLIAIIVLIALGMTAPKGTDPFFYLALGLCGAGAVALLLAGIGALFARDRTPTLPAMDREFFAGVRRMVLAMWLCAVVTDALGILLLLAIKGGTGGAPPLGRVTLGVAYTVAAVTVICAGVSSIAMRRLLPRV</sequence>
<feature type="transmembrane region" description="Helical" evidence="1">
    <location>
        <begin position="120"/>
        <end position="144"/>
    </location>
</feature>
<organism evidence="2 3">
    <name type="scientific">Amycolatopsis pigmentata</name>
    <dbReference type="NCBI Taxonomy" id="450801"/>
    <lineage>
        <taxon>Bacteria</taxon>
        <taxon>Bacillati</taxon>
        <taxon>Actinomycetota</taxon>
        <taxon>Actinomycetes</taxon>
        <taxon>Pseudonocardiales</taxon>
        <taxon>Pseudonocardiaceae</taxon>
        <taxon>Amycolatopsis</taxon>
    </lineage>
</organism>
<feature type="transmembrane region" description="Helical" evidence="1">
    <location>
        <begin position="40"/>
        <end position="65"/>
    </location>
</feature>
<dbReference type="Proteomes" id="UP001597417">
    <property type="component" value="Unassembled WGS sequence"/>
</dbReference>
<dbReference type="RefSeq" id="WP_378271093.1">
    <property type="nucleotide sequence ID" value="NZ_JBHUKR010000025.1"/>
</dbReference>
<keyword evidence="1" id="KW-1133">Transmembrane helix</keyword>
<keyword evidence="1" id="KW-0472">Membrane</keyword>